<accession>A0A1D6PCH2</accession>
<dbReference type="InParanoid" id="A0A1D6PCH2"/>
<gene>
    <name evidence="1" type="ORF">ZEAMMB73_Zm00001d047703</name>
</gene>
<sequence length="17" mass="1930">MDDKLPLNLNLSNLSGW</sequence>
<reference evidence="1" key="1">
    <citation type="submission" date="2015-12" db="EMBL/GenBank/DDBJ databases">
        <title>Update maize B73 reference genome by single molecule sequencing technologies.</title>
        <authorList>
            <consortium name="Maize Genome Sequencing Project"/>
            <person name="Ware D."/>
        </authorList>
    </citation>
    <scope>NUCLEOTIDE SEQUENCE</scope>
    <source>
        <tissue evidence="1">Seedling</tissue>
    </source>
</reference>
<evidence type="ECO:0000313" key="1">
    <source>
        <dbReference type="EMBL" id="AQL07320.1"/>
    </source>
</evidence>
<protein>
    <submittedName>
        <fullName evidence="1">Uncharacterized protein</fullName>
    </submittedName>
</protein>
<dbReference type="EMBL" id="CM000785">
    <property type="protein sequence ID" value="AQL07320.1"/>
    <property type="molecule type" value="Genomic_DNA"/>
</dbReference>
<organism evidence="1">
    <name type="scientific">Zea mays</name>
    <name type="common">Maize</name>
    <dbReference type="NCBI Taxonomy" id="4577"/>
    <lineage>
        <taxon>Eukaryota</taxon>
        <taxon>Viridiplantae</taxon>
        <taxon>Streptophyta</taxon>
        <taxon>Embryophyta</taxon>
        <taxon>Tracheophyta</taxon>
        <taxon>Spermatophyta</taxon>
        <taxon>Magnoliopsida</taxon>
        <taxon>Liliopsida</taxon>
        <taxon>Poales</taxon>
        <taxon>Poaceae</taxon>
        <taxon>PACMAD clade</taxon>
        <taxon>Panicoideae</taxon>
        <taxon>Andropogonodae</taxon>
        <taxon>Andropogoneae</taxon>
        <taxon>Tripsacinae</taxon>
        <taxon>Zea</taxon>
    </lineage>
</organism>
<dbReference type="AlphaFoldDB" id="A0A1D6PCH2"/>
<proteinExistence type="predicted"/>
<name>A0A1D6PCH2_MAIZE</name>